<dbReference type="SUPFAM" id="SSF161098">
    <property type="entry name" value="MetI-like"/>
    <property type="match status" value="2"/>
</dbReference>
<dbReference type="OrthoDB" id="401373at2"/>
<keyword evidence="4 7" id="KW-0812">Transmembrane</keyword>
<dbReference type="AlphaFoldDB" id="A0A3M0A1K7"/>
<dbReference type="GO" id="GO:0005886">
    <property type="term" value="C:plasma membrane"/>
    <property type="evidence" value="ECO:0007669"/>
    <property type="project" value="UniProtKB-SubCell"/>
</dbReference>
<dbReference type="CDD" id="cd06261">
    <property type="entry name" value="TM_PBP2"/>
    <property type="match status" value="1"/>
</dbReference>
<evidence type="ECO:0000256" key="4">
    <source>
        <dbReference type="ARBA" id="ARBA00022692"/>
    </source>
</evidence>
<evidence type="ECO:0000313" key="9">
    <source>
        <dbReference type="EMBL" id="RMA78516.1"/>
    </source>
</evidence>
<keyword evidence="3" id="KW-1003">Cell membrane</keyword>
<organism evidence="9 10">
    <name type="scientific">Metamycoplasma subdolum</name>
    <dbReference type="NCBI Taxonomy" id="92407"/>
    <lineage>
        <taxon>Bacteria</taxon>
        <taxon>Bacillati</taxon>
        <taxon>Mycoplasmatota</taxon>
        <taxon>Mycoplasmoidales</taxon>
        <taxon>Metamycoplasmataceae</taxon>
        <taxon>Metamycoplasma</taxon>
    </lineage>
</organism>
<comment type="subcellular location">
    <subcellularLocation>
        <location evidence="1 7">Cell membrane</location>
        <topology evidence="1 7">Multi-pass membrane protein</topology>
    </subcellularLocation>
</comment>
<comment type="caution">
    <text evidence="9">The sequence shown here is derived from an EMBL/GenBank/DDBJ whole genome shotgun (WGS) entry which is preliminary data.</text>
</comment>
<reference evidence="9 10" key="1">
    <citation type="submission" date="2018-10" db="EMBL/GenBank/DDBJ databases">
        <title>Genomic Encyclopedia of Archaeal and Bacterial Type Strains, Phase II (KMG-II): from individual species to whole genera.</title>
        <authorList>
            <person name="Goeker M."/>
        </authorList>
    </citation>
    <scope>NUCLEOTIDE SEQUENCE [LARGE SCALE GENOMIC DNA]</scope>
    <source>
        <strain evidence="9 10">ATCC 29870</strain>
    </source>
</reference>
<feature type="transmembrane region" description="Helical" evidence="7">
    <location>
        <begin position="298"/>
        <end position="321"/>
    </location>
</feature>
<dbReference type="PANTHER" id="PTHR30043:SF1">
    <property type="entry name" value="ABC TRANSPORT SYSTEM PERMEASE PROTEIN P69"/>
    <property type="match status" value="1"/>
</dbReference>
<feature type="transmembrane region" description="Helical" evidence="7">
    <location>
        <begin position="404"/>
        <end position="424"/>
    </location>
</feature>
<proteinExistence type="inferred from homology"/>
<comment type="similarity">
    <text evidence="7">Belongs to the binding-protein-dependent transport system permease family.</text>
</comment>
<dbReference type="Pfam" id="PF00528">
    <property type="entry name" value="BPD_transp_1"/>
    <property type="match status" value="1"/>
</dbReference>
<dbReference type="Proteomes" id="UP000267246">
    <property type="component" value="Unassembled WGS sequence"/>
</dbReference>
<dbReference type="InterPro" id="IPR035906">
    <property type="entry name" value="MetI-like_sf"/>
</dbReference>
<evidence type="ECO:0000313" key="10">
    <source>
        <dbReference type="Proteomes" id="UP000267246"/>
    </source>
</evidence>
<accession>A0A3M0A1K7</accession>
<evidence type="ECO:0000256" key="7">
    <source>
        <dbReference type="RuleBase" id="RU363032"/>
    </source>
</evidence>
<dbReference type="PROSITE" id="PS50928">
    <property type="entry name" value="ABC_TM1"/>
    <property type="match status" value="1"/>
</dbReference>
<keyword evidence="10" id="KW-1185">Reference proteome</keyword>
<dbReference type="Gene3D" id="1.10.3720.10">
    <property type="entry name" value="MetI-like"/>
    <property type="match status" value="2"/>
</dbReference>
<evidence type="ECO:0000256" key="6">
    <source>
        <dbReference type="ARBA" id="ARBA00023136"/>
    </source>
</evidence>
<protein>
    <submittedName>
        <fullName evidence="9">Phosphonate transport system permease protein</fullName>
    </submittedName>
</protein>
<keyword evidence="2 7" id="KW-0813">Transport</keyword>
<dbReference type="RefSeq" id="WP_121940820.1">
    <property type="nucleotide sequence ID" value="NZ_CP137846.1"/>
</dbReference>
<evidence type="ECO:0000256" key="5">
    <source>
        <dbReference type="ARBA" id="ARBA00022989"/>
    </source>
</evidence>
<keyword evidence="5 7" id="KW-1133">Transmembrane helix</keyword>
<dbReference type="InterPro" id="IPR000515">
    <property type="entry name" value="MetI-like"/>
</dbReference>
<evidence type="ECO:0000259" key="8">
    <source>
        <dbReference type="PROSITE" id="PS50928"/>
    </source>
</evidence>
<feature type="domain" description="ABC transmembrane type-1" evidence="8">
    <location>
        <begin position="91"/>
        <end position="274"/>
    </location>
</feature>
<gene>
    <name evidence="9" type="ORF">JN00_0346</name>
</gene>
<keyword evidence="6 7" id="KW-0472">Membrane</keyword>
<feature type="transmembrane region" description="Helical" evidence="7">
    <location>
        <begin position="360"/>
        <end position="384"/>
    </location>
</feature>
<feature type="transmembrane region" description="Helical" evidence="7">
    <location>
        <begin position="91"/>
        <end position="115"/>
    </location>
</feature>
<name>A0A3M0A1K7_9BACT</name>
<dbReference type="GO" id="GO:0055085">
    <property type="term" value="P:transmembrane transport"/>
    <property type="evidence" value="ECO:0007669"/>
    <property type="project" value="InterPro"/>
</dbReference>
<feature type="transmembrane region" description="Helical" evidence="7">
    <location>
        <begin position="32"/>
        <end position="54"/>
    </location>
</feature>
<dbReference type="PANTHER" id="PTHR30043">
    <property type="entry name" value="PHOSPHONATES TRANSPORT SYSTEM PERMEASE PROTEIN"/>
    <property type="match status" value="1"/>
</dbReference>
<dbReference type="EMBL" id="REFI01000007">
    <property type="protein sequence ID" value="RMA78516.1"/>
    <property type="molecule type" value="Genomic_DNA"/>
</dbReference>
<feature type="transmembrane region" description="Helical" evidence="7">
    <location>
        <begin position="258"/>
        <end position="277"/>
    </location>
</feature>
<sequence length="573" mass="66943">MNNIETKKGIIYQYHNNKKVTIRGKKNIYVKVLFWIFVIALISGFIITIDFSYARFGYKPLWKNIKGLFTPLNSSTTWPNQSLFLLSLKELFYTIKYTIFGSMIGVILALITSYFSNLKLNKKEVAISFKIVTNFLRLFPELIFIYLMSSSFDKVLALTLILGWFSWLWLHEYISQIIENADYNLYYHFLKISKSKFAAFRQIIWPQIRLQVTNYIFYSFESNMRWSAILSKLGFGGIGQVINAVITPGQQKFDELLIPLLVLIFFLLLIESFHIFYTKIIMKERTFKTGIKGYKKSLLWKKIFIALIVLILLSLSIVAIIDLSGQKVYFVRIKNELHQLFNPNWSVMAIKKGSNIFFDIWQLISLVGLTILLTYFLTIFKLFLVNNKIQKNGVSWTFRSLNTFIRCVPIPVIFSLISFVYNGYEASFIIAFAIHSSNAMTRNLEHSIRKLDQNIITTYKLRGFSKIKIFNMYILPSIKYDMITILSFELEKITRNFLSFGVFASSILGQKSTLNRVNDIAEIAPYIWLSFIFIGLIILSGYLTRFYLIEKRKAKVFKQNEFNFSKLAKQRSV</sequence>
<evidence type="ECO:0000256" key="2">
    <source>
        <dbReference type="ARBA" id="ARBA00022448"/>
    </source>
</evidence>
<evidence type="ECO:0000256" key="3">
    <source>
        <dbReference type="ARBA" id="ARBA00022475"/>
    </source>
</evidence>
<evidence type="ECO:0000256" key="1">
    <source>
        <dbReference type="ARBA" id="ARBA00004651"/>
    </source>
</evidence>
<feature type="transmembrane region" description="Helical" evidence="7">
    <location>
        <begin position="526"/>
        <end position="548"/>
    </location>
</feature>